<dbReference type="Gene3D" id="3.30.9.10">
    <property type="entry name" value="D-Amino Acid Oxidase, subunit A, domain 2"/>
    <property type="match status" value="1"/>
</dbReference>
<dbReference type="GO" id="GO:0016645">
    <property type="term" value="F:oxidoreductase activity, acting on the CH-NH group of donors"/>
    <property type="evidence" value="ECO:0007669"/>
    <property type="project" value="InterPro"/>
</dbReference>
<dbReference type="InterPro" id="IPR047785">
    <property type="entry name" value="tRNA_MNMC2"/>
</dbReference>
<dbReference type="NCBIfam" id="NF033855">
    <property type="entry name" value="tRNA_MNMC2"/>
    <property type="match status" value="1"/>
</dbReference>
<dbReference type="EMBL" id="JABEVQ010000002">
    <property type="protein sequence ID" value="NWN90682.1"/>
    <property type="molecule type" value="Genomic_DNA"/>
</dbReference>
<dbReference type="EC" id="2.1.1.61" evidence="10"/>
<evidence type="ECO:0000259" key="12">
    <source>
        <dbReference type="Pfam" id="PF05430"/>
    </source>
</evidence>
<dbReference type="InterPro" id="IPR006076">
    <property type="entry name" value="FAD-dep_OxRdtase"/>
</dbReference>
<dbReference type="HAMAP" id="MF_01102">
    <property type="entry name" value="MnmC"/>
    <property type="match status" value="1"/>
</dbReference>
<name>A0A851HTS2_9GAMM</name>
<dbReference type="InterPro" id="IPR008471">
    <property type="entry name" value="MnmC-like_methylTransf"/>
</dbReference>
<proteinExistence type="inferred from homology"/>
<dbReference type="PANTHER" id="PTHR13847">
    <property type="entry name" value="SARCOSINE DEHYDROGENASE-RELATED"/>
    <property type="match status" value="1"/>
</dbReference>
<dbReference type="NCBIfam" id="TIGR03197">
    <property type="entry name" value="MnmC_Cterm"/>
    <property type="match status" value="1"/>
</dbReference>
<evidence type="ECO:0000256" key="10">
    <source>
        <dbReference type="HAMAP-Rule" id="MF_01102"/>
    </source>
</evidence>
<organism evidence="13 14">
    <name type="scientific">Marinobacter adhaerens</name>
    <dbReference type="NCBI Taxonomy" id="1033846"/>
    <lineage>
        <taxon>Bacteria</taxon>
        <taxon>Pseudomonadati</taxon>
        <taxon>Pseudomonadota</taxon>
        <taxon>Gammaproteobacteria</taxon>
        <taxon>Pseudomonadales</taxon>
        <taxon>Marinobacteraceae</taxon>
        <taxon>Marinobacter</taxon>
    </lineage>
</organism>
<dbReference type="GO" id="GO:0005737">
    <property type="term" value="C:cytoplasm"/>
    <property type="evidence" value="ECO:0007669"/>
    <property type="project" value="UniProtKB-SubCell"/>
</dbReference>
<dbReference type="AlphaFoldDB" id="A0A851HTS2"/>
<protein>
    <recommendedName>
        <fullName evidence="10">tRNA 5-methylaminomethyl-2-thiouridine biosynthesis bifunctional protein MnmC</fullName>
        <shortName evidence="10">tRNA mnm(5)s(2)U biosynthesis bifunctional protein</shortName>
    </recommendedName>
    <domain>
        <recommendedName>
            <fullName evidence="10">tRNA (mnm(5)s(2)U34)-methyltransferase</fullName>
            <ecNumber evidence="10">2.1.1.61</ecNumber>
        </recommendedName>
    </domain>
    <domain>
        <recommendedName>
            <fullName evidence="10">FAD-dependent cmnm(5)s(2)U34 oxidoreductase</fullName>
            <ecNumber evidence="10">1.5.-.-</ecNumber>
        </recommendedName>
    </domain>
</protein>
<dbReference type="InterPro" id="IPR036188">
    <property type="entry name" value="FAD/NAD-bd_sf"/>
</dbReference>
<dbReference type="Gene3D" id="3.50.50.60">
    <property type="entry name" value="FAD/NAD(P)-binding domain"/>
    <property type="match status" value="1"/>
</dbReference>
<keyword evidence="14" id="KW-1185">Reference proteome</keyword>
<keyword evidence="2 10" id="KW-0489">Methyltransferase</keyword>
<keyword evidence="1 10" id="KW-0963">Cytoplasm</keyword>
<evidence type="ECO:0000256" key="4">
    <source>
        <dbReference type="ARBA" id="ARBA00022679"/>
    </source>
</evidence>
<dbReference type="Pfam" id="PF01266">
    <property type="entry name" value="DAO"/>
    <property type="match status" value="1"/>
</dbReference>
<evidence type="ECO:0000259" key="11">
    <source>
        <dbReference type="Pfam" id="PF01266"/>
    </source>
</evidence>
<keyword evidence="3 10" id="KW-0285">Flavoprotein</keyword>
<dbReference type="InterPro" id="IPR029063">
    <property type="entry name" value="SAM-dependent_MTases_sf"/>
</dbReference>
<dbReference type="GO" id="GO:0004808">
    <property type="term" value="F:tRNA (5-methylaminomethyl-2-thiouridylate)(34)-methyltransferase activity"/>
    <property type="evidence" value="ECO:0007669"/>
    <property type="project" value="UniProtKB-EC"/>
</dbReference>
<comment type="function">
    <text evidence="10">Catalyzes the last two steps in the biosynthesis of 5-methylaminomethyl-2-thiouridine (mnm(5)s(2)U) at the wobble position (U34) in tRNA. Catalyzes the FAD-dependent demodification of cmnm(5)s(2)U34 to nm(5)s(2)U34, followed by the transfer of a methyl group from S-adenosyl-L-methionine to nm(5)s(2)U34, to form mnm(5)s(2)U34.</text>
</comment>
<comment type="caution">
    <text evidence="13">The sequence shown here is derived from an EMBL/GenBank/DDBJ whole genome shotgun (WGS) entry which is preliminary data.</text>
</comment>
<dbReference type="GO" id="GO:0032259">
    <property type="term" value="P:methylation"/>
    <property type="evidence" value="ECO:0007669"/>
    <property type="project" value="UniProtKB-KW"/>
</dbReference>
<keyword evidence="6 10" id="KW-0819">tRNA processing</keyword>
<evidence type="ECO:0000313" key="14">
    <source>
        <dbReference type="Proteomes" id="UP000536442"/>
    </source>
</evidence>
<comment type="catalytic activity">
    <reaction evidence="10">
        <text>5-aminomethyl-2-thiouridine(34) in tRNA + S-adenosyl-L-methionine = 5-methylaminomethyl-2-thiouridine(34) in tRNA + S-adenosyl-L-homocysteine + H(+)</text>
        <dbReference type="Rhea" id="RHEA:19569"/>
        <dbReference type="Rhea" id="RHEA-COMP:10195"/>
        <dbReference type="Rhea" id="RHEA-COMP:10197"/>
        <dbReference type="ChEBI" id="CHEBI:15378"/>
        <dbReference type="ChEBI" id="CHEBI:57856"/>
        <dbReference type="ChEBI" id="CHEBI:59789"/>
        <dbReference type="ChEBI" id="CHEBI:74454"/>
        <dbReference type="ChEBI" id="CHEBI:74455"/>
        <dbReference type="EC" id="2.1.1.61"/>
    </reaction>
</comment>
<dbReference type="Proteomes" id="UP000536442">
    <property type="component" value="Unassembled WGS sequence"/>
</dbReference>
<dbReference type="EC" id="1.5.-.-" evidence="10"/>
<feature type="region of interest" description="FAD-dependent cmnm(5)s(2)U34 oxidoreductase" evidence="10">
    <location>
        <begin position="260"/>
        <end position="638"/>
    </location>
</feature>
<dbReference type="PANTHER" id="PTHR13847:SF283">
    <property type="entry name" value="TRNA 5-METHYLAMINOMETHYL-2-THIOURIDINE BIOSYNTHESIS BIFUNCTIONAL PROTEIN MNMC"/>
    <property type="match status" value="1"/>
</dbReference>
<evidence type="ECO:0000256" key="5">
    <source>
        <dbReference type="ARBA" id="ARBA00022691"/>
    </source>
</evidence>
<dbReference type="Pfam" id="PF05430">
    <property type="entry name" value="Methyltransf_30"/>
    <property type="match status" value="1"/>
</dbReference>
<feature type="domain" description="MnmC-like methyltransferase" evidence="12">
    <location>
        <begin position="117"/>
        <end position="238"/>
    </location>
</feature>
<feature type="domain" description="FAD dependent oxidoreductase" evidence="11">
    <location>
        <begin position="257"/>
        <end position="608"/>
    </location>
</feature>
<dbReference type="GO" id="GO:0002097">
    <property type="term" value="P:tRNA wobble base modification"/>
    <property type="evidence" value="ECO:0007669"/>
    <property type="project" value="UniProtKB-UniRule"/>
</dbReference>
<dbReference type="NCBIfam" id="NF002481">
    <property type="entry name" value="PRK01747.1-2"/>
    <property type="match status" value="1"/>
</dbReference>
<keyword evidence="4 10" id="KW-0808">Transferase</keyword>
<gene>
    <name evidence="10 13" type="primary">mnmC</name>
    <name evidence="13" type="ORF">HLV39_04110</name>
</gene>
<dbReference type="SUPFAM" id="SSF51905">
    <property type="entry name" value="FAD/NAD(P)-binding domain"/>
    <property type="match status" value="1"/>
</dbReference>
<evidence type="ECO:0000256" key="7">
    <source>
        <dbReference type="ARBA" id="ARBA00022827"/>
    </source>
</evidence>
<keyword evidence="8 10" id="KW-0560">Oxidoreductase</keyword>
<dbReference type="InterPro" id="IPR017610">
    <property type="entry name" value="tRNA_S-uridine_synth_MnmC_C"/>
</dbReference>
<keyword evidence="5 10" id="KW-0949">S-adenosyl-L-methionine</keyword>
<dbReference type="GO" id="GO:0050660">
    <property type="term" value="F:flavin adenine dinucleotide binding"/>
    <property type="evidence" value="ECO:0007669"/>
    <property type="project" value="UniProtKB-UniRule"/>
</dbReference>
<evidence type="ECO:0000256" key="3">
    <source>
        <dbReference type="ARBA" id="ARBA00022630"/>
    </source>
</evidence>
<reference evidence="13 14" key="1">
    <citation type="submission" date="2020-03" db="EMBL/GenBank/DDBJ databases">
        <title>Metagenomic, metatranscriptomic, and metabolomic analyses revealed the key microbes and metabolic features during the fermentation of ganjang, Korean traditional soy sauce.</title>
        <authorList>
            <person name="Chun B.H."/>
            <person name="Jeon C.O."/>
        </authorList>
    </citation>
    <scope>NUCLEOTIDE SEQUENCE [LARGE SCALE GENOMIC DNA]</scope>
    <source>
        <strain evidence="13 14">KG14</strain>
    </source>
</reference>
<dbReference type="InterPro" id="IPR023032">
    <property type="entry name" value="tRNA_MAMT_biosynth_bifunc_MnmC"/>
</dbReference>
<evidence type="ECO:0000256" key="1">
    <source>
        <dbReference type="ARBA" id="ARBA00022490"/>
    </source>
</evidence>
<dbReference type="Gene3D" id="3.40.50.150">
    <property type="entry name" value="Vaccinia Virus protein VP39"/>
    <property type="match status" value="1"/>
</dbReference>
<feature type="region of interest" description="tRNA (mnm(5)s(2)U34)-methyltransferase" evidence="10">
    <location>
        <begin position="1"/>
        <end position="240"/>
    </location>
</feature>
<evidence type="ECO:0000313" key="13">
    <source>
        <dbReference type="EMBL" id="NWN90682.1"/>
    </source>
</evidence>
<accession>A0A851HTS2</accession>
<evidence type="ECO:0000256" key="2">
    <source>
        <dbReference type="ARBA" id="ARBA00022603"/>
    </source>
</evidence>
<comment type="similarity">
    <text evidence="10">In the N-terminal section; belongs to the methyltransferase superfamily. tRNA (mnm(5)s(2)U34)-methyltransferase family.</text>
</comment>
<comment type="subcellular location">
    <subcellularLocation>
        <location evidence="10">Cytoplasm</location>
    </subcellularLocation>
</comment>
<keyword evidence="9 10" id="KW-0511">Multifunctional enzyme</keyword>
<evidence type="ECO:0000256" key="9">
    <source>
        <dbReference type="ARBA" id="ARBA00023268"/>
    </source>
</evidence>
<evidence type="ECO:0000256" key="8">
    <source>
        <dbReference type="ARBA" id="ARBA00023002"/>
    </source>
</evidence>
<comment type="cofactor">
    <cofactor evidence="10">
        <name>FAD</name>
        <dbReference type="ChEBI" id="CHEBI:57692"/>
    </cofactor>
</comment>
<keyword evidence="7 10" id="KW-0274">FAD</keyword>
<evidence type="ECO:0000256" key="6">
    <source>
        <dbReference type="ARBA" id="ARBA00022694"/>
    </source>
</evidence>
<comment type="similarity">
    <text evidence="10">In the C-terminal section; belongs to the DAO family.</text>
</comment>
<sequence>MPSSPLPSIEPADLEWHEGVPESKQFGDIYFSRENGLEESRYVFIDHNNLPARFATVPEAGAFVVAENGFGTGLNFLATWQAWNSYGPSHAATLHFISAERFPLTPQDLEKALSFWPELKELAHELIANYPPLVRGAHRLVLGGGRVRLTLYFGDLNDAWSNLRFKADAWFLDGFAPAVNPGAWQETAVEHIRQHSKPGTTLATFTAVGYIRRLLQGAGAQMQKTKGYGRKRDMLSGVFWPDSLPSSKATETVTPSVTIVGAGIAGCLLANNLAQRGYPVTLIDSASQAGAAASGNLQGALYVKLGVEFNAQTEFALSALTFSQRYYEANGGKFWHRTGLLQLAWNSSEEDRQRRFISRNQYPEDILYPVTKKAAEIQAGIPLSSGGLWFPRSGWLEPAELCRMLSAHPAIQTVYNFPVTQMSQSDGQWRLSGDTLEHAPVYTDSVVICAGHKTPEVIPGQNSLRFKAIRGQVTHLPDILSANPRAVICGARYLNPFYTIENQRQAVMGATFDLHDNTPEPTAESHQENLHTLSAMVPAVLPSDKAAAIEPEQLEGRTGFRCTTHDYQPVAGQFYDSEGTPTEGLYLLSGLGSKGLTYAPLLAEFLADEISGQPLALPASLIKRVATRRMHRLRTANK</sequence>